<dbReference type="NCBIfam" id="TIGR02937">
    <property type="entry name" value="sigma70-ECF"/>
    <property type="match status" value="1"/>
</dbReference>
<reference evidence="9" key="1">
    <citation type="journal article" date="2021" name="PeerJ">
        <title>Extensive microbial diversity within the chicken gut microbiome revealed by metagenomics and culture.</title>
        <authorList>
            <person name="Gilroy R."/>
            <person name="Ravi A."/>
            <person name="Getino M."/>
            <person name="Pursley I."/>
            <person name="Horton D.L."/>
            <person name="Alikhan N.F."/>
            <person name="Baker D."/>
            <person name="Gharbi K."/>
            <person name="Hall N."/>
            <person name="Watson M."/>
            <person name="Adriaenssens E.M."/>
            <person name="Foster-Nyarko E."/>
            <person name="Jarju S."/>
            <person name="Secka A."/>
            <person name="Antonio M."/>
            <person name="Oren A."/>
            <person name="Chaudhuri R.R."/>
            <person name="La Ragione R."/>
            <person name="Hildebrand F."/>
            <person name="Pallen M.J."/>
        </authorList>
    </citation>
    <scope>NUCLEOTIDE SEQUENCE</scope>
    <source>
        <strain evidence="9">ChiW7-2402</strain>
    </source>
</reference>
<dbReference type="Pfam" id="PF04545">
    <property type="entry name" value="Sigma70_r4"/>
    <property type="match status" value="1"/>
</dbReference>
<name>A0A9D2G4J4_9FIRM</name>
<evidence type="ECO:0000256" key="6">
    <source>
        <dbReference type="RuleBase" id="RU000716"/>
    </source>
</evidence>
<keyword evidence="4 6" id="KW-0238">DNA-binding</keyword>
<organism evidence="9 10">
    <name type="scientific">Candidatus Gallimonas intestinavium</name>
    <dbReference type="NCBI Taxonomy" id="2838603"/>
    <lineage>
        <taxon>Bacteria</taxon>
        <taxon>Bacillati</taxon>
        <taxon>Bacillota</taxon>
        <taxon>Clostridia</taxon>
        <taxon>Candidatus Gallimonas</taxon>
    </lineage>
</organism>
<dbReference type="InterPro" id="IPR007627">
    <property type="entry name" value="RNA_pol_sigma70_r2"/>
</dbReference>
<evidence type="ECO:0000313" key="10">
    <source>
        <dbReference type="Proteomes" id="UP000824102"/>
    </source>
</evidence>
<evidence type="ECO:0000313" key="9">
    <source>
        <dbReference type="EMBL" id="HIZ72994.1"/>
    </source>
</evidence>
<comment type="caution">
    <text evidence="9">The sequence shown here is derived from an EMBL/GenBank/DDBJ whole genome shotgun (WGS) entry which is preliminary data.</text>
</comment>
<dbReference type="PANTHER" id="PTHR43133:SF8">
    <property type="entry name" value="RNA POLYMERASE SIGMA FACTOR HI_1459-RELATED"/>
    <property type="match status" value="1"/>
</dbReference>
<dbReference type="InterPro" id="IPR013324">
    <property type="entry name" value="RNA_pol_sigma_r3/r4-like"/>
</dbReference>
<accession>A0A9D2G4J4</accession>
<keyword evidence="2 6" id="KW-0805">Transcription regulation</keyword>
<dbReference type="InterPro" id="IPR000838">
    <property type="entry name" value="RNA_pol_sigma70_ECF_CS"/>
</dbReference>
<dbReference type="Gene3D" id="1.10.10.10">
    <property type="entry name" value="Winged helix-like DNA-binding domain superfamily/Winged helix DNA-binding domain"/>
    <property type="match status" value="1"/>
</dbReference>
<dbReference type="SUPFAM" id="SSF88659">
    <property type="entry name" value="Sigma3 and sigma4 domains of RNA polymerase sigma factors"/>
    <property type="match status" value="1"/>
</dbReference>
<evidence type="ECO:0000259" key="7">
    <source>
        <dbReference type="Pfam" id="PF04542"/>
    </source>
</evidence>
<dbReference type="GO" id="GO:0006352">
    <property type="term" value="P:DNA-templated transcription initiation"/>
    <property type="evidence" value="ECO:0007669"/>
    <property type="project" value="InterPro"/>
</dbReference>
<feature type="domain" description="RNA polymerase sigma-70 region 4" evidence="8">
    <location>
        <begin position="122"/>
        <end position="166"/>
    </location>
</feature>
<dbReference type="InterPro" id="IPR007630">
    <property type="entry name" value="RNA_pol_sigma70_r4"/>
</dbReference>
<evidence type="ECO:0000256" key="4">
    <source>
        <dbReference type="ARBA" id="ARBA00023125"/>
    </source>
</evidence>
<keyword evidence="5 6" id="KW-0804">Transcription</keyword>
<evidence type="ECO:0000256" key="5">
    <source>
        <dbReference type="ARBA" id="ARBA00023163"/>
    </source>
</evidence>
<dbReference type="EMBL" id="DXBB01000074">
    <property type="protein sequence ID" value="HIZ72994.1"/>
    <property type="molecule type" value="Genomic_DNA"/>
</dbReference>
<evidence type="ECO:0000256" key="2">
    <source>
        <dbReference type="ARBA" id="ARBA00023015"/>
    </source>
</evidence>
<proteinExistence type="inferred from homology"/>
<dbReference type="PROSITE" id="PS01063">
    <property type="entry name" value="SIGMA70_ECF"/>
    <property type="match status" value="1"/>
</dbReference>
<dbReference type="InterPro" id="IPR014284">
    <property type="entry name" value="RNA_pol_sigma-70_dom"/>
</dbReference>
<evidence type="ECO:0000259" key="8">
    <source>
        <dbReference type="Pfam" id="PF04545"/>
    </source>
</evidence>
<reference evidence="9" key="2">
    <citation type="submission" date="2021-04" db="EMBL/GenBank/DDBJ databases">
        <authorList>
            <person name="Gilroy R."/>
        </authorList>
    </citation>
    <scope>NUCLEOTIDE SEQUENCE</scope>
    <source>
        <strain evidence="9">ChiW7-2402</strain>
    </source>
</reference>
<feature type="domain" description="RNA polymerase sigma-70 region 2" evidence="7">
    <location>
        <begin position="25"/>
        <end position="90"/>
    </location>
</feature>
<dbReference type="GO" id="GO:0016987">
    <property type="term" value="F:sigma factor activity"/>
    <property type="evidence" value="ECO:0007669"/>
    <property type="project" value="UniProtKB-KW"/>
</dbReference>
<dbReference type="SUPFAM" id="SSF88946">
    <property type="entry name" value="Sigma2 domain of RNA polymerase sigma factors"/>
    <property type="match status" value="1"/>
</dbReference>
<comment type="similarity">
    <text evidence="1 6">Belongs to the sigma-70 factor family. ECF subfamily.</text>
</comment>
<dbReference type="Gene3D" id="1.10.1740.10">
    <property type="match status" value="1"/>
</dbReference>
<gene>
    <name evidence="9" type="ORF">H9964_05400</name>
</gene>
<dbReference type="GO" id="GO:0003677">
    <property type="term" value="F:DNA binding"/>
    <property type="evidence" value="ECO:0007669"/>
    <property type="project" value="UniProtKB-KW"/>
</dbReference>
<dbReference type="AlphaFoldDB" id="A0A9D2G4J4"/>
<evidence type="ECO:0000256" key="1">
    <source>
        <dbReference type="ARBA" id="ARBA00010641"/>
    </source>
</evidence>
<evidence type="ECO:0000256" key="3">
    <source>
        <dbReference type="ARBA" id="ARBA00023082"/>
    </source>
</evidence>
<sequence>MKDEHLEKNVEALRQGNTRAFDLIYERTNRAAFFTILYLVHDKMHAEDILQETYLRAMRSLSQYRAGTNFTAWLCTIARSLALNHLKRARHEVSTDFEADAYKYGTREAEIPYLFDLAARILSPEEYEIVMLCQVAGYKRREVAGMLGIPIGTVTWRNNEALKKLKRQLEEDNA</sequence>
<dbReference type="InterPro" id="IPR036388">
    <property type="entry name" value="WH-like_DNA-bd_sf"/>
</dbReference>
<dbReference type="Proteomes" id="UP000824102">
    <property type="component" value="Unassembled WGS sequence"/>
</dbReference>
<dbReference type="InterPro" id="IPR013325">
    <property type="entry name" value="RNA_pol_sigma_r2"/>
</dbReference>
<dbReference type="PANTHER" id="PTHR43133">
    <property type="entry name" value="RNA POLYMERASE ECF-TYPE SIGMA FACTO"/>
    <property type="match status" value="1"/>
</dbReference>
<keyword evidence="3 6" id="KW-0731">Sigma factor</keyword>
<dbReference type="InterPro" id="IPR039425">
    <property type="entry name" value="RNA_pol_sigma-70-like"/>
</dbReference>
<dbReference type="Pfam" id="PF04542">
    <property type="entry name" value="Sigma70_r2"/>
    <property type="match status" value="1"/>
</dbReference>
<protein>
    <recommendedName>
        <fullName evidence="6">RNA polymerase sigma factor</fullName>
    </recommendedName>
</protein>